<comment type="similarity">
    <text evidence="1">Belongs to the metallo-dependent hydrolases superfamily.</text>
</comment>
<dbReference type="SUPFAM" id="SSF51556">
    <property type="entry name" value="Metallo-dependent hydrolases"/>
    <property type="match status" value="1"/>
</dbReference>
<reference evidence="5" key="1">
    <citation type="submission" date="2017-04" db="EMBL/GenBank/DDBJ databases">
        <authorList>
            <person name="Varghese N."/>
            <person name="Submissions S."/>
        </authorList>
    </citation>
    <scope>NUCLEOTIDE SEQUENCE [LARGE SCALE GENOMIC DNA]</scope>
    <source>
        <strain evidence="5">B5P</strain>
    </source>
</reference>
<feature type="compositionally biased region" description="Polar residues" evidence="2">
    <location>
        <begin position="358"/>
        <end position="370"/>
    </location>
</feature>
<dbReference type="Proteomes" id="UP000193083">
    <property type="component" value="Unassembled WGS sequence"/>
</dbReference>
<feature type="domain" description="Amidohydrolase-related" evidence="3">
    <location>
        <begin position="35"/>
        <end position="355"/>
    </location>
</feature>
<dbReference type="OrthoDB" id="9787654at2"/>
<evidence type="ECO:0000256" key="1">
    <source>
        <dbReference type="ARBA" id="ARBA00038310"/>
    </source>
</evidence>
<dbReference type="PANTHER" id="PTHR43569:SF1">
    <property type="entry name" value="BLL3371 PROTEIN"/>
    <property type="match status" value="1"/>
</dbReference>
<evidence type="ECO:0000259" key="3">
    <source>
        <dbReference type="Pfam" id="PF04909"/>
    </source>
</evidence>
<dbReference type="GO" id="GO:0016787">
    <property type="term" value="F:hydrolase activity"/>
    <property type="evidence" value="ECO:0007669"/>
    <property type="project" value="UniProtKB-KW"/>
</dbReference>
<sequence>MTPTERQTWVRRMGRRNAWWALGQEDTIEPSWEVVDAHLHLWDERDFPDPAGGPTPLRTSRYLLPELLRDTGSGHHVSHCVYIECGSGYRAGGPSRLKPVGEAVFAAEMADRLIDLRGQIRVGAAVCHADLRDPDLGTVLDAYAAEGGGLVRGVRQGGARLDDPSARLLAGAAPPGLYADADFRRGLASLGERGLAFDAFLFHFQLGVLVETARQAPGTTIVVNHTGAPIGYGGPARPGDSVFDAWTREVEQLADLPNLVMKLGGLASIVTGYDAHLRDRPPSSEEFLAERGAYFRHAIRLFGAERCMFESNFPVDSTSIGYRTLWNAYKVLAGEHRPEERRALLGGTARRTYRIGTRSVNKPRSSASHGNESRGEDDAAA</sequence>
<dbReference type="PANTHER" id="PTHR43569">
    <property type="entry name" value="AMIDOHYDROLASE"/>
    <property type="match status" value="1"/>
</dbReference>
<dbReference type="Pfam" id="PF04909">
    <property type="entry name" value="Amidohydro_2"/>
    <property type="match status" value="1"/>
</dbReference>
<evidence type="ECO:0000313" key="5">
    <source>
        <dbReference type="Proteomes" id="UP000193083"/>
    </source>
</evidence>
<organism evidence="4 5">
    <name type="scientific">Mesorhizobium australicum</name>
    <dbReference type="NCBI Taxonomy" id="536018"/>
    <lineage>
        <taxon>Bacteria</taxon>
        <taxon>Pseudomonadati</taxon>
        <taxon>Pseudomonadota</taxon>
        <taxon>Alphaproteobacteria</taxon>
        <taxon>Hyphomicrobiales</taxon>
        <taxon>Phyllobacteriaceae</taxon>
        <taxon>Mesorhizobium</taxon>
    </lineage>
</organism>
<dbReference type="AlphaFoldDB" id="A0A1X7PUS7"/>
<keyword evidence="5" id="KW-1185">Reference proteome</keyword>
<dbReference type="RefSeq" id="WP_085467885.1">
    <property type="nucleotide sequence ID" value="NZ_FXBL01000004.1"/>
</dbReference>
<accession>A0A1X7PUS7</accession>
<feature type="compositionally biased region" description="Basic and acidic residues" evidence="2">
    <location>
        <begin position="371"/>
        <end position="381"/>
    </location>
</feature>
<proteinExistence type="inferred from homology"/>
<evidence type="ECO:0000313" key="4">
    <source>
        <dbReference type="EMBL" id="SMH55922.1"/>
    </source>
</evidence>
<protein>
    <submittedName>
        <fullName evidence="4">Predicted metal-dependent hydrolase, TIM-barrel fold</fullName>
    </submittedName>
</protein>
<keyword evidence="4" id="KW-0378">Hydrolase</keyword>
<gene>
    <name evidence="4" type="ORF">SAMN02982922_5422</name>
</gene>
<dbReference type="InterPro" id="IPR052350">
    <property type="entry name" value="Metallo-dep_Lactonases"/>
</dbReference>
<name>A0A1X7PUS7_9HYPH</name>
<feature type="region of interest" description="Disordered" evidence="2">
    <location>
        <begin position="355"/>
        <end position="381"/>
    </location>
</feature>
<dbReference type="Gene3D" id="3.20.20.140">
    <property type="entry name" value="Metal-dependent hydrolases"/>
    <property type="match status" value="1"/>
</dbReference>
<dbReference type="InterPro" id="IPR032466">
    <property type="entry name" value="Metal_Hydrolase"/>
</dbReference>
<dbReference type="InterPro" id="IPR006680">
    <property type="entry name" value="Amidohydro-rel"/>
</dbReference>
<dbReference type="EMBL" id="FXBL01000004">
    <property type="protein sequence ID" value="SMH55922.1"/>
    <property type="molecule type" value="Genomic_DNA"/>
</dbReference>
<evidence type="ECO:0000256" key="2">
    <source>
        <dbReference type="SAM" id="MobiDB-lite"/>
    </source>
</evidence>